<evidence type="ECO:0000313" key="3">
    <source>
        <dbReference type="Proteomes" id="UP001165092"/>
    </source>
</evidence>
<evidence type="ECO:0000256" key="1">
    <source>
        <dbReference type="SAM" id="MobiDB-lite"/>
    </source>
</evidence>
<gene>
    <name evidence="2" type="ORF">Nans01_28920</name>
</gene>
<organism evidence="2 3">
    <name type="scientific">Nocardiopsis ansamitocini</name>
    <dbReference type="NCBI Taxonomy" id="1670832"/>
    <lineage>
        <taxon>Bacteria</taxon>
        <taxon>Bacillati</taxon>
        <taxon>Actinomycetota</taxon>
        <taxon>Actinomycetes</taxon>
        <taxon>Streptosporangiales</taxon>
        <taxon>Nocardiopsidaceae</taxon>
        <taxon>Nocardiopsis</taxon>
    </lineage>
</organism>
<evidence type="ECO:0000313" key="2">
    <source>
        <dbReference type="EMBL" id="GLU48541.1"/>
    </source>
</evidence>
<proteinExistence type="predicted"/>
<protein>
    <recommendedName>
        <fullName evidence="4">Pyridoxamine 5'-phosphate oxidase</fullName>
    </recommendedName>
</protein>
<keyword evidence="3" id="KW-1185">Reference proteome</keyword>
<evidence type="ECO:0008006" key="4">
    <source>
        <dbReference type="Google" id="ProtNLM"/>
    </source>
</evidence>
<feature type="region of interest" description="Disordered" evidence="1">
    <location>
        <begin position="75"/>
        <end position="103"/>
    </location>
</feature>
<reference evidence="2" key="1">
    <citation type="submission" date="2023-02" db="EMBL/GenBank/DDBJ databases">
        <title>Nocardiopsis ansamitocini NBRC 112285.</title>
        <authorList>
            <person name="Ichikawa N."/>
            <person name="Sato H."/>
            <person name="Tonouchi N."/>
        </authorList>
    </citation>
    <scope>NUCLEOTIDE SEQUENCE</scope>
    <source>
        <strain evidence="2">NBRC 112285</strain>
    </source>
</reference>
<accession>A0A9W6UH69</accession>
<dbReference type="SUPFAM" id="SSF50475">
    <property type="entry name" value="FMN-binding split barrel"/>
    <property type="match status" value="1"/>
</dbReference>
<name>A0A9W6UH69_9ACTN</name>
<feature type="region of interest" description="Disordered" evidence="1">
    <location>
        <begin position="252"/>
        <end position="273"/>
    </location>
</feature>
<dbReference type="EMBL" id="BSQG01000004">
    <property type="protein sequence ID" value="GLU48541.1"/>
    <property type="molecule type" value="Genomic_DNA"/>
</dbReference>
<dbReference type="AlphaFoldDB" id="A0A9W6UH69"/>
<sequence length="413" mass="44164">MPRIRSGLLGPGPGTSLIVHGRALPGSDGDDVEHVRGLFAFGCGVSHQVETALTGPIAAMDGTGAGEGVNRETVGVSSSLQGEESGRPSPSSKETPVTATPIASRTAEAIDTYRTGELTTLGADGTPLTWPTAVWRHPDDTLLITTSLAYAQKALNVRRDGRVSVLFSDPTGSGRADLPQVFVSGTATCPEEILTGPGEAADYWRRLFERQPHSLGYVRAPGRWLMDWYYMRLSITITPDRVETRIPLTEQLAAGPVPGQDPAQGTETGSGPLGADLVARFPSGVLGVRDASGAPLLARVRPRATDAGFVVEADVPEGAVPGKASLLVHRHDEHLNGMHNALVRGELHMDGEQWVLVPSKVIEPMGAGNRSSAVRILRDARRSTNRYLERRGLDRPRIEWGQFQELFSKSSPA</sequence>
<comment type="caution">
    <text evidence="2">The sequence shown here is derived from an EMBL/GenBank/DDBJ whole genome shotgun (WGS) entry which is preliminary data.</text>
</comment>
<dbReference type="InterPro" id="IPR012349">
    <property type="entry name" value="Split_barrel_FMN-bd"/>
</dbReference>
<dbReference type="Proteomes" id="UP001165092">
    <property type="component" value="Unassembled WGS sequence"/>
</dbReference>
<dbReference type="Gene3D" id="2.30.110.10">
    <property type="entry name" value="Electron Transport, Fmn-binding Protein, Chain A"/>
    <property type="match status" value="1"/>
</dbReference>